<evidence type="ECO:0000313" key="2">
    <source>
        <dbReference type="EMBL" id="MFC5813850.1"/>
    </source>
</evidence>
<dbReference type="Proteomes" id="UP001596096">
    <property type="component" value="Unassembled WGS sequence"/>
</dbReference>
<proteinExistence type="predicted"/>
<dbReference type="RefSeq" id="WP_219542858.1">
    <property type="nucleotide sequence ID" value="NZ_JAHKRN010000001.1"/>
</dbReference>
<feature type="compositionally biased region" description="Low complexity" evidence="1">
    <location>
        <begin position="51"/>
        <end position="64"/>
    </location>
</feature>
<reference evidence="3" key="1">
    <citation type="journal article" date="2019" name="Int. J. Syst. Evol. Microbiol.">
        <title>The Global Catalogue of Microorganisms (GCM) 10K type strain sequencing project: providing services to taxonomists for standard genome sequencing and annotation.</title>
        <authorList>
            <consortium name="The Broad Institute Genomics Platform"/>
            <consortium name="The Broad Institute Genome Sequencing Center for Infectious Disease"/>
            <person name="Wu L."/>
            <person name="Ma J."/>
        </authorList>
    </citation>
    <scope>NUCLEOTIDE SEQUENCE [LARGE SCALE GENOMIC DNA]</scope>
    <source>
        <strain evidence="3">CGMCC 4.7106</strain>
    </source>
</reference>
<gene>
    <name evidence="2" type="ORF">ACFPUY_02075</name>
</gene>
<dbReference type="EMBL" id="JBHSNW010000001">
    <property type="protein sequence ID" value="MFC5813850.1"/>
    <property type="molecule type" value="Genomic_DNA"/>
</dbReference>
<evidence type="ECO:0000313" key="3">
    <source>
        <dbReference type="Proteomes" id="UP001596096"/>
    </source>
</evidence>
<comment type="caution">
    <text evidence="2">The sequence shown here is derived from an EMBL/GenBank/DDBJ whole genome shotgun (WGS) entry which is preliminary data.</text>
</comment>
<sequence length="64" mass="6737">MPSGVRRACVTSPASESGEVATITGRPPSSGTNRPRQSYRPRPSDSQDTTVSVPGVPVWPSVSR</sequence>
<name>A0ABW1BN70_9ACTN</name>
<feature type="compositionally biased region" description="Polar residues" evidence="1">
    <location>
        <begin position="27"/>
        <end position="36"/>
    </location>
</feature>
<accession>A0ABW1BN70</accession>
<keyword evidence="3" id="KW-1185">Reference proteome</keyword>
<evidence type="ECO:0000256" key="1">
    <source>
        <dbReference type="SAM" id="MobiDB-lite"/>
    </source>
</evidence>
<protein>
    <submittedName>
        <fullName evidence="2">Uncharacterized protein</fullName>
    </submittedName>
</protein>
<organism evidence="2 3">
    <name type="scientific">Nonomuraea harbinensis</name>
    <dbReference type="NCBI Taxonomy" id="1286938"/>
    <lineage>
        <taxon>Bacteria</taxon>
        <taxon>Bacillati</taxon>
        <taxon>Actinomycetota</taxon>
        <taxon>Actinomycetes</taxon>
        <taxon>Streptosporangiales</taxon>
        <taxon>Streptosporangiaceae</taxon>
        <taxon>Nonomuraea</taxon>
    </lineage>
</organism>
<feature type="region of interest" description="Disordered" evidence="1">
    <location>
        <begin position="1"/>
        <end position="64"/>
    </location>
</feature>